<sequence length="398" mass="46796">MLICFRENWKFELDKNRKDGVKIVLQTSNRILTEEEKYEKASTLFLEGVELEQRGEMCEAVHRYTNAIRLVPDIEFKVFRNATKKTSPKKEIVDHQIDSNLNLRDFVIDFNMKDALYQRVMQREMLIMAAAESNDCHISKLPIELLMKIVKHSVGIGLDSFFSRNISVIFNRDNILWHGICLRIFDAKRVELIEGNFANWRHMFISCPHLYFHGVYIGKCTYFRPGEASFQDNFYRPWHIITYYRFMRFFADGVVIMVTSSDPPVQIVSALKSKSTRLNGVLFGRYWSTTQGRIAAEFHRKSNGSQQKLFQKKRFIGREFFSHEIIDQKFYLELRFGSGRKRSAHCTLHWDKYDCTFTYLDGNVSTNSFNVNDRQAFPSFSFSRVKSFAIPEMRDIVA</sequence>
<name>A0A0N4U6E9_DRAME</name>
<gene>
    <name evidence="3" type="ORF">DME_LOCUS6851</name>
</gene>
<dbReference type="WBParaSite" id="DME_0000249101-mRNA-1">
    <property type="protein sequence ID" value="DME_0000249101-mRNA-1"/>
    <property type="gene ID" value="DME_0000249101"/>
</dbReference>
<dbReference type="Proteomes" id="UP000274756">
    <property type="component" value="Unassembled WGS sequence"/>
</dbReference>
<dbReference type="EMBL" id="UYYG01001157">
    <property type="protein sequence ID" value="VDN56878.1"/>
    <property type="molecule type" value="Genomic_DNA"/>
</dbReference>
<evidence type="ECO:0000313" key="3">
    <source>
        <dbReference type="EMBL" id="VDN56878.1"/>
    </source>
</evidence>
<keyword evidence="5" id="KW-1185">Reference proteome</keyword>
<proteinExistence type="predicted"/>
<dbReference type="Pfam" id="PF19270">
    <property type="entry name" value="FBO_C"/>
    <property type="match status" value="1"/>
</dbReference>
<dbReference type="STRING" id="318479.A0A0N4U6E9"/>
<feature type="domain" description="F-box protein Hrt3/FBXO9 C-terminal" evidence="2">
    <location>
        <begin position="198"/>
        <end position="300"/>
    </location>
</feature>
<dbReference type="GO" id="GO:0031146">
    <property type="term" value="P:SCF-dependent proteasomal ubiquitin-dependent protein catabolic process"/>
    <property type="evidence" value="ECO:0007669"/>
    <property type="project" value="TreeGrafter"/>
</dbReference>
<accession>A0A0N4U6E9</accession>
<dbReference type="AlphaFoldDB" id="A0A0N4U6E9"/>
<evidence type="ECO:0000313" key="6">
    <source>
        <dbReference type="WBParaSite" id="DME_0000249101-mRNA-1"/>
    </source>
</evidence>
<dbReference type="PANTHER" id="PTHR12874">
    <property type="entry name" value="F-BOX ONLY PROTEIN 48-RELATED"/>
    <property type="match status" value="1"/>
</dbReference>
<reference evidence="3 5" key="2">
    <citation type="submission" date="2018-11" db="EMBL/GenBank/DDBJ databases">
        <authorList>
            <consortium name="Pathogen Informatics"/>
        </authorList>
    </citation>
    <scope>NUCLEOTIDE SEQUENCE [LARGE SCALE GENOMIC DNA]</scope>
</reference>
<dbReference type="GO" id="GO:0019005">
    <property type="term" value="C:SCF ubiquitin ligase complex"/>
    <property type="evidence" value="ECO:0007669"/>
    <property type="project" value="TreeGrafter"/>
</dbReference>
<dbReference type="InterPro" id="IPR045464">
    <property type="entry name" value="Hrt3/FBXO9_C"/>
</dbReference>
<organism evidence="4 6">
    <name type="scientific">Dracunculus medinensis</name>
    <name type="common">Guinea worm</name>
    <dbReference type="NCBI Taxonomy" id="318479"/>
    <lineage>
        <taxon>Eukaryota</taxon>
        <taxon>Metazoa</taxon>
        <taxon>Ecdysozoa</taxon>
        <taxon>Nematoda</taxon>
        <taxon>Chromadorea</taxon>
        <taxon>Rhabditida</taxon>
        <taxon>Spirurina</taxon>
        <taxon>Dracunculoidea</taxon>
        <taxon>Dracunculidae</taxon>
        <taxon>Dracunculus</taxon>
    </lineage>
</organism>
<evidence type="ECO:0000259" key="2">
    <source>
        <dbReference type="Pfam" id="PF19270"/>
    </source>
</evidence>
<keyword evidence="1" id="KW-0833">Ubl conjugation pathway</keyword>
<reference evidence="6" key="1">
    <citation type="submission" date="2017-02" db="UniProtKB">
        <authorList>
            <consortium name="WormBaseParasite"/>
        </authorList>
    </citation>
    <scope>IDENTIFICATION</scope>
</reference>
<protein>
    <submittedName>
        <fullName evidence="6">FBO_C domain-containing protein</fullName>
    </submittedName>
</protein>
<evidence type="ECO:0000256" key="1">
    <source>
        <dbReference type="ARBA" id="ARBA00022786"/>
    </source>
</evidence>
<dbReference type="Proteomes" id="UP000038040">
    <property type="component" value="Unplaced"/>
</dbReference>
<evidence type="ECO:0000313" key="4">
    <source>
        <dbReference type="Proteomes" id="UP000038040"/>
    </source>
</evidence>
<dbReference type="PANTHER" id="PTHR12874:SF29">
    <property type="entry name" value="F-BOX ONLY PROTEIN 9"/>
    <property type="match status" value="1"/>
</dbReference>
<evidence type="ECO:0000313" key="5">
    <source>
        <dbReference type="Proteomes" id="UP000274756"/>
    </source>
</evidence>
<dbReference type="OrthoDB" id="2117972at2759"/>
<dbReference type="GO" id="GO:0005737">
    <property type="term" value="C:cytoplasm"/>
    <property type="evidence" value="ECO:0007669"/>
    <property type="project" value="TreeGrafter"/>
</dbReference>